<feature type="transmembrane region" description="Helical" evidence="1">
    <location>
        <begin position="46"/>
        <end position="65"/>
    </location>
</feature>
<protein>
    <submittedName>
        <fullName evidence="2">Uncharacterized protein</fullName>
    </submittedName>
</protein>
<reference evidence="2" key="1">
    <citation type="submission" date="2018-05" db="EMBL/GenBank/DDBJ databases">
        <authorList>
            <person name="Lanie J.A."/>
            <person name="Ng W.-L."/>
            <person name="Kazmierczak K.M."/>
            <person name="Andrzejewski T.M."/>
            <person name="Davidsen T.M."/>
            <person name="Wayne K.J."/>
            <person name="Tettelin H."/>
            <person name="Glass J.I."/>
            <person name="Rusch D."/>
            <person name="Podicherti R."/>
            <person name="Tsui H.-C.T."/>
            <person name="Winkler M.E."/>
        </authorList>
    </citation>
    <scope>NUCLEOTIDE SEQUENCE</scope>
</reference>
<proteinExistence type="predicted"/>
<feature type="transmembrane region" description="Helical" evidence="1">
    <location>
        <begin position="146"/>
        <end position="169"/>
    </location>
</feature>
<name>A0A382PWJ7_9ZZZZ</name>
<feature type="transmembrane region" description="Helical" evidence="1">
    <location>
        <begin position="244"/>
        <end position="271"/>
    </location>
</feature>
<keyword evidence="1" id="KW-0472">Membrane</keyword>
<organism evidence="2">
    <name type="scientific">marine metagenome</name>
    <dbReference type="NCBI Taxonomy" id="408172"/>
    <lineage>
        <taxon>unclassified sequences</taxon>
        <taxon>metagenomes</taxon>
        <taxon>ecological metagenomes</taxon>
    </lineage>
</organism>
<feature type="transmembrane region" description="Helical" evidence="1">
    <location>
        <begin position="74"/>
        <end position="99"/>
    </location>
</feature>
<sequence>MMVKQVSINILKNILLPGSLVGAYMSIYYNLFIYWVWSLLYELKEFYVIPFIVIAIIAISIMIYLSSKNHERKLFYIVSGSFLPFITVSLFSIIMPIFLSENIRSNIGVSLFWISGIILQIPLILASYIIFSLLKGYCNPKLNHLIPVSILITICPMVFPLTLMPFFMFGAGFATIKPYSVSLYFIIAGLVYSLPFALYYFIKDLYKKNKPMSMLERWGMDEKMFPGNPLGLEKAESPWVKRGLVVVCVLGITYFYYFVLLAIIKIIIAMAT</sequence>
<dbReference type="AlphaFoldDB" id="A0A382PWJ7"/>
<feature type="transmembrane region" description="Helical" evidence="1">
    <location>
        <begin position="111"/>
        <end position="134"/>
    </location>
</feature>
<keyword evidence="1" id="KW-1133">Transmembrane helix</keyword>
<dbReference type="EMBL" id="UINC01110305">
    <property type="protein sequence ID" value="SVC77719.1"/>
    <property type="molecule type" value="Genomic_DNA"/>
</dbReference>
<evidence type="ECO:0000256" key="1">
    <source>
        <dbReference type="SAM" id="Phobius"/>
    </source>
</evidence>
<evidence type="ECO:0000313" key="2">
    <source>
        <dbReference type="EMBL" id="SVC77719.1"/>
    </source>
</evidence>
<keyword evidence="1" id="KW-0812">Transmembrane</keyword>
<accession>A0A382PWJ7</accession>
<feature type="transmembrane region" description="Helical" evidence="1">
    <location>
        <begin position="181"/>
        <end position="202"/>
    </location>
</feature>
<feature type="transmembrane region" description="Helical" evidence="1">
    <location>
        <begin position="21"/>
        <end position="40"/>
    </location>
</feature>
<gene>
    <name evidence="2" type="ORF">METZ01_LOCUS330573</name>
</gene>